<sequence length="228" mass="27246">MTSNDLLPKIKQTKTSLYRQSLVTNSKIIKQKKQKQSNQNKNSNIEESTQKIYKKSYNSNNFRNSKKKAQETRNLKNELLKQRELRTQEINAQNEKEKELKTKLFQMKQEIEITKISIQEEINSLNEMEKEWKDKIIDLEQKINPDDQKQIESNNIQIKSLDKKLSKNLENIEKLKNFIQEKKIPEIDFNPLIFIDEMEKKINHLMEISKKQKEQLISNLELITNLEK</sequence>
<feature type="compositionally biased region" description="Low complexity" evidence="1">
    <location>
        <begin position="36"/>
        <end position="45"/>
    </location>
</feature>
<accession>A0A9Q0RAS5</accession>
<dbReference type="AlphaFoldDB" id="A0A9Q0RAS5"/>
<name>A0A9Q0RAS5_ANAIG</name>
<dbReference type="Proteomes" id="UP001149090">
    <property type="component" value="Unassembled WGS sequence"/>
</dbReference>
<feature type="compositionally biased region" description="Polar residues" evidence="1">
    <location>
        <begin position="46"/>
        <end position="63"/>
    </location>
</feature>
<evidence type="ECO:0000313" key="3">
    <source>
        <dbReference type="Proteomes" id="UP001149090"/>
    </source>
</evidence>
<gene>
    <name evidence="2" type="ORF">M0811_08815</name>
</gene>
<dbReference type="EMBL" id="JAPDFW010000075">
    <property type="protein sequence ID" value="KAJ5073407.1"/>
    <property type="molecule type" value="Genomic_DNA"/>
</dbReference>
<protein>
    <submittedName>
        <fullName evidence="2">Uncharacterized protein</fullName>
    </submittedName>
</protein>
<evidence type="ECO:0000313" key="2">
    <source>
        <dbReference type="EMBL" id="KAJ5073407.1"/>
    </source>
</evidence>
<evidence type="ECO:0000256" key="1">
    <source>
        <dbReference type="SAM" id="MobiDB-lite"/>
    </source>
</evidence>
<proteinExistence type="predicted"/>
<keyword evidence="3" id="KW-1185">Reference proteome</keyword>
<feature type="region of interest" description="Disordered" evidence="1">
    <location>
        <begin position="29"/>
        <end position="73"/>
    </location>
</feature>
<comment type="caution">
    <text evidence="2">The sequence shown here is derived from an EMBL/GenBank/DDBJ whole genome shotgun (WGS) entry which is preliminary data.</text>
</comment>
<organism evidence="2 3">
    <name type="scientific">Anaeramoeba ignava</name>
    <name type="common">Anaerobic marine amoeba</name>
    <dbReference type="NCBI Taxonomy" id="1746090"/>
    <lineage>
        <taxon>Eukaryota</taxon>
        <taxon>Metamonada</taxon>
        <taxon>Anaeramoebidae</taxon>
        <taxon>Anaeramoeba</taxon>
    </lineage>
</organism>
<reference evidence="2" key="1">
    <citation type="submission" date="2022-10" db="EMBL/GenBank/DDBJ databases">
        <title>Novel sulphate-reducing endosymbionts in the free-living metamonad Anaeramoeba.</title>
        <authorList>
            <person name="Jerlstrom-Hultqvist J."/>
            <person name="Cepicka I."/>
            <person name="Gallot-Lavallee L."/>
            <person name="Salas-Leiva D."/>
            <person name="Curtis B.A."/>
            <person name="Zahonova K."/>
            <person name="Pipaliya S."/>
            <person name="Dacks J."/>
            <person name="Roger A.J."/>
        </authorList>
    </citation>
    <scope>NUCLEOTIDE SEQUENCE</scope>
    <source>
        <strain evidence="2">BMAN</strain>
    </source>
</reference>